<evidence type="ECO:0000313" key="1">
    <source>
        <dbReference type="EMBL" id="CAD8060819.1"/>
    </source>
</evidence>
<gene>
    <name evidence="1" type="ORF">PPRIM_AZ9-3.1.T0300329</name>
</gene>
<sequence>MSRQHNPINSKCDDKQGSLYSYLKSYKPIVFQQQRDNTPRSTYKSDVHNLMKINQNRRRSCYCSECGTQSQFQFKTQHIPLYREKVRPTFKKQQIAISQTQSSLNADEFSPQFEDSPILKKSSVLSSRRQSRFAHHCRFRQSIILANSEEKLQLIAEQKQKKSSLFNLDQLNTFKISSKPQSPIRKISQPTKPLLENYSLKSLTQRSPIYRETIIAQNKKYQNVYLIPLFNKNQTKSEKQQISIKANSSLRKRHCISQI</sequence>
<dbReference type="AlphaFoldDB" id="A0A8S1KZ92"/>
<reference evidence="1" key="1">
    <citation type="submission" date="2021-01" db="EMBL/GenBank/DDBJ databases">
        <authorList>
            <consortium name="Genoscope - CEA"/>
            <person name="William W."/>
        </authorList>
    </citation>
    <scope>NUCLEOTIDE SEQUENCE</scope>
</reference>
<dbReference type="EMBL" id="CAJJDM010000029">
    <property type="protein sequence ID" value="CAD8060819.1"/>
    <property type="molecule type" value="Genomic_DNA"/>
</dbReference>
<organism evidence="1 2">
    <name type="scientific">Paramecium primaurelia</name>
    <dbReference type="NCBI Taxonomy" id="5886"/>
    <lineage>
        <taxon>Eukaryota</taxon>
        <taxon>Sar</taxon>
        <taxon>Alveolata</taxon>
        <taxon>Ciliophora</taxon>
        <taxon>Intramacronucleata</taxon>
        <taxon>Oligohymenophorea</taxon>
        <taxon>Peniculida</taxon>
        <taxon>Parameciidae</taxon>
        <taxon>Paramecium</taxon>
    </lineage>
</organism>
<dbReference type="OMA" id="KRHCISQ"/>
<accession>A0A8S1KZ92</accession>
<name>A0A8S1KZ92_PARPR</name>
<proteinExistence type="predicted"/>
<keyword evidence="2" id="KW-1185">Reference proteome</keyword>
<evidence type="ECO:0000313" key="2">
    <source>
        <dbReference type="Proteomes" id="UP000688137"/>
    </source>
</evidence>
<comment type="caution">
    <text evidence="1">The sequence shown here is derived from an EMBL/GenBank/DDBJ whole genome shotgun (WGS) entry which is preliminary data.</text>
</comment>
<dbReference type="Proteomes" id="UP000688137">
    <property type="component" value="Unassembled WGS sequence"/>
</dbReference>
<protein>
    <submittedName>
        <fullName evidence="1">Uncharacterized protein</fullName>
    </submittedName>
</protein>